<comment type="caution">
    <text evidence="1">The sequence shown here is derived from an EMBL/GenBank/DDBJ whole genome shotgun (WGS) entry which is preliminary data.</text>
</comment>
<dbReference type="Pfam" id="PF11927">
    <property type="entry name" value="HODM_asu-like"/>
    <property type="match status" value="1"/>
</dbReference>
<name>A0ABX4HVY8_9GAMM</name>
<proteinExistence type="predicted"/>
<keyword evidence="2" id="KW-1185">Reference proteome</keyword>
<accession>A0ABX4HVY8</accession>
<organism evidence="1 2">
    <name type="scientific">Microbulbifer flavimaris</name>
    <dbReference type="NCBI Taxonomy" id="1781068"/>
    <lineage>
        <taxon>Bacteria</taxon>
        <taxon>Pseudomonadati</taxon>
        <taxon>Pseudomonadota</taxon>
        <taxon>Gammaproteobacteria</taxon>
        <taxon>Cellvibrionales</taxon>
        <taxon>Microbulbiferaceae</taxon>
        <taxon>Microbulbifer</taxon>
    </lineage>
</organism>
<dbReference type="EMBL" id="LRFG02000006">
    <property type="protein sequence ID" value="PCO04267.1"/>
    <property type="molecule type" value="Genomic_DNA"/>
</dbReference>
<evidence type="ECO:0000313" key="1">
    <source>
        <dbReference type="EMBL" id="PCO04267.1"/>
    </source>
</evidence>
<evidence type="ECO:0000313" key="2">
    <source>
        <dbReference type="Proteomes" id="UP000218427"/>
    </source>
</evidence>
<protein>
    <submittedName>
        <fullName evidence="1">DUF3445 domain-containing protein</fullName>
    </submittedName>
</protein>
<reference evidence="1" key="1">
    <citation type="submission" date="2017-08" db="EMBL/GenBank/DDBJ databases">
        <title>Microbulbifer marisrubri sp. nov., a halophilic alphaproteobacterium isolated from marine sediment of the Yellow Sea, China.</title>
        <authorList>
            <person name="Zhang G."/>
            <person name="Xiong Q."/>
        </authorList>
    </citation>
    <scope>NUCLEOTIDE SEQUENCE [LARGE SCALE GENOMIC DNA]</scope>
    <source>
        <strain evidence="1">WRN-8</strain>
    </source>
</reference>
<sequence length="309" mass="34499">MNPRGAALPHPAGDTDRRFAQPEPLLLPFMRHREMVHMGLQRLAPASWIQPCYGLHHYHHNKLTARRRLGERVFAALPRSLEAQEELRALLLRHLCRDHYPHYSLAGNLLKWRRGGAALHWPLADSAAPLWAASLWVADDLCILQPGAHGYELTAASLAAPSYWRLEDKIGRPLDLIHKPVPGFADRLSAQVARFFDHLLADYPVWRSNWSVVSSPELLQRGGSAGEGGQLYLRVERQSLRRLPQSGAVVFTIRVTLNPLQDLCRVPGAVASLAEAVACLSPDESRYKSLAPLLPRLEAFLAAAQSEVF</sequence>
<gene>
    <name evidence="1" type="ORF">AWR36_014405</name>
</gene>
<dbReference type="Proteomes" id="UP000218427">
    <property type="component" value="Unassembled WGS sequence"/>
</dbReference>
<dbReference type="InterPro" id="IPR021848">
    <property type="entry name" value="HODM_asu-like"/>
</dbReference>